<keyword evidence="2" id="KW-1185">Reference proteome</keyword>
<sequence length="125" mass="14261">MSGPLGLPLPLLTDSYKASHFAIYPPAKQVTAYGEFRSGFKHDTNDTRMIFYGLRYILDTYIAKPWTQQDVDMVEGFFSTHNAGFTPYPFPKELFRKFVDENKGFFPVTIEAMPEGSVVYPHIPV</sequence>
<accession>A0ACC1J230</accession>
<feature type="non-terminal residue" evidence="1">
    <location>
        <position position="125"/>
    </location>
</feature>
<evidence type="ECO:0000313" key="2">
    <source>
        <dbReference type="Proteomes" id="UP001150603"/>
    </source>
</evidence>
<gene>
    <name evidence="1" type="ORF">FBU59_005629</name>
</gene>
<reference evidence="1" key="1">
    <citation type="submission" date="2022-07" db="EMBL/GenBank/DDBJ databases">
        <title>Phylogenomic reconstructions and comparative analyses of Kickxellomycotina fungi.</title>
        <authorList>
            <person name="Reynolds N.K."/>
            <person name="Stajich J.E."/>
            <person name="Barry K."/>
            <person name="Grigoriev I.V."/>
            <person name="Crous P."/>
            <person name="Smith M.E."/>
        </authorList>
    </citation>
    <scope>NUCLEOTIDE SEQUENCE</scope>
    <source>
        <strain evidence="1">NRRL 5244</strain>
    </source>
</reference>
<protein>
    <submittedName>
        <fullName evidence="1">Uncharacterized protein</fullName>
    </submittedName>
</protein>
<dbReference type="EMBL" id="JANBPW010004548">
    <property type="protein sequence ID" value="KAJ1934666.1"/>
    <property type="molecule type" value="Genomic_DNA"/>
</dbReference>
<proteinExistence type="predicted"/>
<comment type="caution">
    <text evidence="1">The sequence shown here is derived from an EMBL/GenBank/DDBJ whole genome shotgun (WGS) entry which is preliminary data.</text>
</comment>
<dbReference type="Proteomes" id="UP001150603">
    <property type="component" value="Unassembled WGS sequence"/>
</dbReference>
<name>A0ACC1J230_9FUNG</name>
<organism evidence="1 2">
    <name type="scientific">Linderina macrospora</name>
    <dbReference type="NCBI Taxonomy" id="4868"/>
    <lineage>
        <taxon>Eukaryota</taxon>
        <taxon>Fungi</taxon>
        <taxon>Fungi incertae sedis</taxon>
        <taxon>Zoopagomycota</taxon>
        <taxon>Kickxellomycotina</taxon>
        <taxon>Kickxellomycetes</taxon>
        <taxon>Kickxellales</taxon>
        <taxon>Kickxellaceae</taxon>
        <taxon>Linderina</taxon>
    </lineage>
</organism>
<evidence type="ECO:0000313" key="1">
    <source>
        <dbReference type="EMBL" id="KAJ1934666.1"/>
    </source>
</evidence>